<sequence>MTSRERAGLCLAVGVLAMLLSGAMALGPLLLGFMSWLAGGPEMEPSPPAADREEFHFFRVSNLPENGGQHSGSAHPGGRWKRAILRGCLSLPLTASPAGALNFRRPLPGLWRSANLRFLIRL</sequence>
<dbReference type="AlphaFoldDB" id="A0A345IEI3"/>
<reference evidence="1 2" key="1">
    <citation type="submission" date="2018-07" db="EMBL/GenBank/DDBJ databases">
        <title>Complete Genome and Methylome Analysis of Deinococcus wulumuqiensis NEB 479.</title>
        <authorList>
            <person name="Fomenkov A."/>
            <person name="Luyten Y."/>
            <person name="Vincze T."/>
            <person name="Anton B.P."/>
            <person name="Clark T."/>
            <person name="Roberts R.J."/>
            <person name="Morgan R.D."/>
        </authorList>
    </citation>
    <scope>NUCLEOTIDE SEQUENCE [LARGE SCALE GENOMIC DNA]</scope>
    <source>
        <strain evidence="1 2">NEB 479</strain>
    </source>
</reference>
<dbReference type="EMBL" id="CP031158">
    <property type="protein sequence ID" value="AXG98105.1"/>
    <property type="molecule type" value="Genomic_DNA"/>
</dbReference>
<accession>A0A345IEI3</accession>
<dbReference type="Proteomes" id="UP000253744">
    <property type="component" value="Chromosome"/>
</dbReference>
<evidence type="ECO:0000313" key="2">
    <source>
        <dbReference type="Proteomes" id="UP000253744"/>
    </source>
</evidence>
<organism evidence="1 2">
    <name type="scientific">Deinococcus wulumuqiensis</name>
    <dbReference type="NCBI Taxonomy" id="980427"/>
    <lineage>
        <taxon>Bacteria</taxon>
        <taxon>Thermotogati</taxon>
        <taxon>Deinococcota</taxon>
        <taxon>Deinococci</taxon>
        <taxon>Deinococcales</taxon>
        <taxon>Deinococcaceae</taxon>
        <taxon>Deinococcus</taxon>
    </lineage>
</organism>
<dbReference type="KEGG" id="dwu:DVJ83_01815"/>
<proteinExistence type="predicted"/>
<gene>
    <name evidence="1" type="ORF">DVJ83_01815</name>
</gene>
<evidence type="ECO:0000313" key="1">
    <source>
        <dbReference type="EMBL" id="AXG98105.1"/>
    </source>
</evidence>
<protein>
    <submittedName>
        <fullName evidence="1">Uncharacterized protein</fullName>
    </submittedName>
</protein>
<name>A0A345IEI3_9DEIO</name>